<feature type="signal peptide" evidence="1">
    <location>
        <begin position="1"/>
        <end position="23"/>
    </location>
</feature>
<feature type="chain" id="PRO_5025412395" evidence="1">
    <location>
        <begin position="24"/>
        <end position="175"/>
    </location>
</feature>
<sequence>MKTKKLILPLLALSLMTPALVNADALPNEPTAPTVIAADKPVVPMSLYTVKLKVNDPMLNNNGRMVKMDTKPMLWKGMVYVPLRALAEGVGAKVAWNAADGSTIVWAGTYKMKFWVGRNAMEINDAKISMGSKVMLNEDGRVMVPLRFVADQLGWQLDYSELDWSVTLTKLVSQS</sequence>
<feature type="domain" description="Copper amine oxidase-like N-terminal" evidence="2">
    <location>
        <begin position="62"/>
        <end position="167"/>
    </location>
</feature>
<gene>
    <name evidence="3" type="ORF">GZH47_21065</name>
</gene>
<evidence type="ECO:0000313" key="4">
    <source>
        <dbReference type="Proteomes" id="UP000479114"/>
    </source>
</evidence>
<keyword evidence="1" id="KW-0732">Signal</keyword>
<dbReference type="InterPro" id="IPR036582">
    <property type="entry name" value="Mao_N_sf"/>
</dbReference>
<evidence type="ECO:0000256" key="1">
    <source>
        <dbReference type="SAM" id="SignalP"/>
    </source>
</evidence>
<dbReference type="KEGG" id="prz:GZH47_21065"/>
<dbReference type="EMBL" id="CP048286">
    <property type="protein sequence ID" value="QHW33043.1"/>
    <property type="molecule type" value="Genomic_DNA"/>
</dbReference>
<dbReference type="Proteomes" id="UP000479114">
    <property type="component" value="Chromosome"/>
</dbReference>
<dbReference type="RefSeq" id="WP_162642962.1">
    <property type="nucleotide sequence ID" value="NZ_CP048286.1"/>
</dbReference>
<evidence type="ECO:0000259" key="2">
    <source>
        <dbReference type="Pfam" id="PF07833"/>
    </source>
</evidence>
<dbReference type="AlphaFoldDB" id="A0A6C0P5Q2"/>
<reference evidence="3 4" key="1">
    <citation type="submission" date="2020-02" db="EMBL/GenBank/DDBJ databases">
        <title>Paenibacillus sp. nov., isolated from rhizosphere soil of tomato.</title>
        <authorList>
            <person name="Weon H.-Y."/>
            <person name="Lee S.A."/>
        </authorList>
    </citation>
    <scope>NUCLEOTIDE SEQUENCE [LARGE SCALE GENOMIC DNA]</scope>
    <source>
        <strain evidence="3 4">14171R-81</strain>
    </source>
</reference>
<dbReference type="InterPro" id="IPR012854">
    <property type="entry name" value="Cu_amine_oxidase-like_N"/>
</dbReference>
<protein>
    <submittedName>
        <fullName evidence="3">Copper amine oxidase N-terminal domain-containing protein</fullName>
    </submittedName>
</protein>
<dbReference type="Gene3D" id="3.30.457.10">
    <property type="entry name" value="Copper amine oxidase-like, N-terminal domain"/>
    <property type="match status" value="1"/>
</dbReference>
<name>A0A6C0P5Q2_9BACL</name>
<evidence type="ECO:0000313" key="3">
    <source>
        <dbReference type="EMBL" id="QHW33043.1"/>
    </source>
</evidence>
<dbReference type="Pfam" id="PF07833">
    <property type="entry name" value="Cu_amine_oxidN1"/>
    <property type="match status" value="1"/>
</dbReference>
<dbReference type="SUPFAM" id="SSF55383">
    <property type="entry name" value="Copper amine oxidase, domain N"/>
    <property type="match status" value="1"/>
</dbReference>
<keyword evidence="4" id="KW-1185">Reference proteome</keyword>
<proteinExistence type="predicted"/>
<accession>A0A6C0P5Q2</accession>
<organism evidence="3 4">
    <name type="scientific">Paenibacillus rhizovicinus</name>
    <dbReference type="NCBI Taxonomy" id="2704463"/>
    <lineage>
        <taxon>Bacteria</taxon>
        <taxon>Bacillati</taxon>
        <taxon>Bacillota</taxon>
        <taxon>Bacilli</taxon>
        <taxon>Bacillales</taxon>
        <taxon>Paenibacillaceae</taxon>
        <taxon>Paenibacillus</taxon>
    </lineage>
</organism>